<dbReference type="EMBL" id="FOKW01000004">
    <property type="protein sequence ID" value="SFC05744.1"/>
    <property type="molecule type" value="Genomic_DNA"/>
</dbReference>
<dbReference type="RefSeq" id="WP_089787341.1">
    <property type="nucleotide sequence ID" value="NZ_FOKW01000004.1"/>
</dbReference>
<gene>
    <name evidence="2" type="ORF">SAMN05444422_10457</name>
</gene>
<feature type="region of interest" description="Disordered" evidence="1">
    <location>
        <begin position="1"/>
        <end position="81"/>
    </location>
</feature>
<evidence type="ECO:0000256" key="1">
    <source>
        <dbReference type="SAM" id="MobiDB-lite"/>
    </source>
</evidence>
<name>A0A1I1G2B1_NATHA</name>
<evidence type="ECO:0000313" key="2">
    <source>
        <dbReference type="EMBL" id="SFC05744.1"/>
    </source>
</evidence>
<dbReference type="Proteomes" id="UP000199161">
    <property type="component" value="Unassembled WGS sequence"/>
</dbReference>
<keyword evidence="3" id="KW-1185">Reference proteome</keyword>
<organism evidence="2 3">
    <name type="scientific">Natronobacterium haloterrestre</name>
    <name type="common">Halobiforma haloterrestris</name>
    <dbReference type="NCBI Taxonomy" id="148448"/>
    <lineage>
        <taxon>Archaea</taxon>
        <taxon>Methanobacteriati</taxon>
        <taxon>Methanobacteriota</taxon>
        <taxon>Stenosarchaea group</taxon>
        <taxon>Halobacteria</taxon>
        <taxon>Halobacteriales</taxon>
        <taxon>Natrialbaceae</taxon>
        <taxon>Natronobacterium</taxon>
    </lineage>
</organism>
<accession>A0A1I1G2B1</accession>
<protein>
    <submittedName>
        <fullName evidence="2">Uncharacterized protein</fullName>
    </submittedName>
</protein>
<feature type="compositionally biased region" description="Basic and acidic residues" evidence="1">
    <location>
        <begin position="31"/>
        <end position="58"/>
    </location>
</feature>
<proteinExistence type="predicted"/>
<sequence>MASDPPQSRRDGPNVETDALTVADQTPAHRQPRDTATDDTRDDRRERTDPETDLEGHSSPRCPLCAFGGTGPGRDRDRDRNESDVYKHLLVSHRKSAIVDALLTERDAAGDEDRSGSR</sequence>
<reference evidence="3" key="1">
    <citation type="submission" date="2016-10" db="EMBL/GenBank/DDBJ databases">
        <authorList>
            <person name="Varghese N."/>
            <person name="Submissions S."/>
        </authorList>
    </citation>
    <scope>NUCLEOTIDE SEQUENCE [LARGE SCALE GENOMIC DNA]</scope>
    <source>
        <strain evidence="3">DSM 13078</strain>
    </source>
</reference>
<dbReference type="OrthoDB" id="179695at2157"/>
<dbReference type="AlphaFoldDB" id="A0A1I1G2B1"/>
<evidence type="ECO:0000313" key="3">
    <source>
        <dbReference type="Proteomes" id="UP000199161"/>
    </source>
</evidence>